<dbReference type="OrthoDB" id="5781618at2759"/>
<accession>A0A0N4WQJ9</accession>
<reference evidence="2 3" key="2">
    <citation type="submission" date="2018-11" db="EMBL/GenBank/DDBJ databases">
        <authorList>
            <consortium name="Pathogen Informatics"/>
        </authorList>
    </citation>
    <scope>NUCLEOTIDE SEQUENCE [LARGE SCALE GENOMIC DNA]</scope>
    <source>
        <strain evidence="2 3">MHpl1</strain>
    </source>
</reference>
<reference evidence="4" key="1">
    <citation type="submission" date="2017-02" db="UniProtKB">
        <authorList>
            <consortium name="WormBaseParasite"/>
        </authorList>
    </citation>
    <scope>IDENTIFICATION</scope>
</reference>
<evidence type="ECO:0000313" key="4">
    <source>
        <dbReference type="WBParaSite" id="HPLM_0001370601-mRNA-1"/>
    </source>
</evidence>
<evidence type="ECO:0000256" key="1">
    <source>
        <dbReference type="SAM" id="MobiDB-lite"/>
    </source>
</evidence>
<sequence>MIGNKKYQEQDPLSNQSYEGTDDYKITEFDFDILIKKVSKVVKGRMLHIWKKEGEELRIYHEQFELKP</sequence>
<dbReference type="Proteomes" id="UP000268014">
    <property type="component" value="Unassembled WGS sequence"/>
</dbReference>
<evidence type="ECO:0000313" key="3">
    <source>
        <dbReference type="Proteomes" id="UP000268014"/>
    </source>
</evidence>
<dbReference type="AlphaFoldDB" id="A0A0N4WQJ9"/>
<gene>
    <name evidence="2" type="ORF">HPLM_LOCUS13698</name>
</gene>
<proteinExistence type="predicted"/>
<keyword evidence="3" id="KW-1185">Reference proteome</keyword>
<evidence type="ECO:0000313" key="2">
    <source>
        <dbReference type="EMBL" id="VDO50284.1"/>
    </source>
</evidence>
<feature type="region of interest" description="Disordered" evidence="1">
    <location>
        <begin position="1"/>
        <end position="20"/>
    </location>
</feature>
<dbReference type="EMBL" id="UZAF01018309">
    <property type="protein sequence ID" value="VDO50284.1"/>
    <property type="molecule type" value="Genomic_DNA"/>
</dbReference>
<name>A0A0N4WQJ9_HAEPC</name>
<organism evidence="4">
    <name type="scientific">Haemonchus placei</name>
    <name type="common">Barber's pole worm</name>
    <dbReference type="NCBI Taxonomy" id="6290"/>
    <lineage>
        <taxon>Eukaryota</taxon>
        <taxon>Metazoa</taxon>
        <taxon>Ecdysozoa</taxon>
        <taxon>Nematoda</taxon>
        <taxon>Chromadorea</taxon>
        <taxon>Rhabditida</taxon>
        <taxon>Rhabditina</taxon>
        <taxon>Rhabditomorpha</taxon>
        <taxon>Strongyloidea</taxon>
        <taxon>Trichostrongylidae</taxon>
        <taxon>Haemonchus</taxon>
    </lineage>
</organism>
<dbReference type="WBParaSite" id="HPLM_0001370601-mRNA-1">
    <property type="protein sequence ID" value="HPLM_0001370601-mRNA-1"/>
    <property type="gene ID" value="HPLM_0001370601"/>
</dbReference>
<protein>
    <submittedName>
        <fullName evidence="2 4">Uncharacterized protein</fullName>
    </submittedName>
</protein>